<keyword evidence="2" id="KW-0784">Thiamine biosynthesis</keyword>
<gene>
    <name evidence="4" type="ORF">GJJ64_05035</name>
</gene>
<dbReference type="InterPro" id="IPR022998">
    <property type="entry name" value="ThiamineP_synth_TenI"/>
</dbReference>
<evidence type="ECO:0000259" key="3">
    <source>
        <dbReference type="Pfam" id="PF02581"/>
    </source>
</evidence>
<evidence type="ECO:0000256" key="1">
    <source>
        <dbReference type="ARBA" id="ARBA00004948"/>
    </source>
</evidence>
<proteinExistence type="predicted"/>
<evidence type="ECO:0000256" key="2">
    <source>
        <dbReference type="ARBA" id="ARBA00022977"/>
    </source>
</evidence>
<organism evidence="4 5">
    <name type="scientific">Pedobacter puniceum</name>
    <dbReference type="NCBI Taxonomy" id="2666136"/>
    <lineage>
        <taxon>Bacteria</taxon>
        <taxon>Pseudomonadati</taxon>
        <taxon>Bacteroidota</taxon>
        <taxon>Sphingobacteriia</taxon>
        <taxon>Sphingobacteriales</taxon>
        <taxon>Sphingobacteriaceae</taxon>
        <taxon>Pedobacter</taxon>
    </lineage>
</organism>
<dbReference type="Proteomes" id="UP000462931">
    <property type="component" value="Unassembled WGS sequence"/>
</dbReference>
<dbReference type="SUPFAM" id="SSF51391">
    <property type="entry name" value="Thiamin phosphate synthase"/>
    <property type="match status" value="1"/>
</dbReference>
<evidence type="ECO:0000313" key="5">
    <source>
        <dbReference type="Proteomes" id="UP000462931"/>
    </source>
</evidence>
<sequence>MELVVISNPVEVYDEVNLVKQLFNNGLTKFHYRKPTATLEQCKDFLNAFDKADLAKIALHQFHHLVKDFDIKHLHFKERDRHYSSSLELAHLKLEGFTLSTSIHDVKDIQTLDHFDYAFLGPVFNSISKVGYESTLNETWQMAIKNSDIPLYAIGGINKANIKQINALRFNGAAVLGAIWQGVNPVEEFKLLKS</sequence>
<comment type="caution">
    <text evidence="4">The sequence shown here is derived from an EMBL/GenBank/DDBJ whole genome shotgun (WGS) entry which is preliminary data.</text>
</comment>
<keyword evidence="5" id="KW-1185">Reference proteome</keyword>
<reference evidence="4 5" key="1">
    <citation type="submission" date="2019-11" db="EMBL/GenBank/DDBJ databases">
        <authorList>
            <person name="Cheng Q."/>
            <person name="Yang Z."/>
        </authorList>
    </citation>
    <scope>NUCLEOTIDE SEQUENCE [LARGE SCALE GENOMIC DNA]</scope>
    <source>
        <strain evidence="4 5">HX-22-1</strain>
    </source>
</reference>
<dbReference type="InterPro" id="IPR013785">
    <property type="entry name" value="Aldolase_TIM"/>
</dbReference>
<dbReference type="EMBL" id="WKJI01000001">
    <property type="protein sequence ID" value="MRX46547.1"/>
    <property type="molecule type" value="Genomic_DNA"/>
</dbReference>
<comment type="pathway">
    <text evidence="1">Cofactor biosynthesis; thiamine diphosphate biosynthesis.</text>
</comment>
<dbReference type="CDD" id="cd00564">
    <property type="entry name" value="TMP_TenI"/>
    <property type="match status" value="1"/>
</dbReference>
<dbReference type="GO" id="GO:0009228">
    <property type="term" value="P:thiamine biosynthetic process"/>
    <property type="evidence" value="ECO:0007669"/>
    <property type="project" value="UniProtKB-KW"/>
</dbReference>
<dbReference type="PANTHER" id="PTHR20857">
    <property type="entry name" value="THIAMINE-PHOSPHATE PYROPHOSPHORYLASE"/>
    <property type="match status" value="1"/>
</dbReference>
<dbReference type="AlphaFoldDB" id="A0A7K0FNE5"/>
<dbReference type="Pfam" id="PF02581">
    <property type="entry name" value="TMP-TENI"/>
    <property type="match status" value="1"/>
</dbReference>
<feature type="domain" description="Thiamine phosphate synthase/TenI" evidence="3">
    <location>
        <begin position="5"/>
        <end position="179"/>
    </location>
</feature>
<evidence type="ECO:0000313" key="4">
    <source>
        <dbReference type="EMBL" id="MRX46547.1"/>
    </source>
</evidence>
<dbReference type="GO" id="GO:0005737">
    <property type="term" value="C:cytoplasm"/>
    <property type="evidence" value="ECO:0007669"/>
    <property type="project" value="TreeGrafter"/>
</dbReference>
<dbReference type="Gene3D" id="3.20.20.70">
    <property type="entry name" value="Aldolase class I"/>
    <property type="match status" value="1"/>
</dbReference>
<dbReference type="PANTHER" id="PTHR20857:SF15">
    <property type="entry name" value="THIAMINE-PHOSPHATE SYNTHASE"/>
    <property type="match status" value="1"/>
</dbReference>
<dbReference type="GO" id="GO:0004789">
    <property type="term" value="F:thiamine-phosphate diphosphorylase activity"/>
    <property type="evidence" value="ECO:0007669"/>
    <property type="project" value="TreeGrafter"/>
</dbReference>
<name>A0A7K0FNE5_9SPHI</name>
<protein>
    <submittedName>
        <fullName evidence="4">Thiamine phosphate synthase</fullName>
    </submittedName>
</protein>
<accession>A0A7K0FNE5</accession>
<dbReference type="RefSeq" id="WP_154286630.1">
    <property type="nucleotide sequence ID" value="NZ_WKJI01000001.1"/>
</dbReference>
<dbReference type="InterPro" id="IPR036206">
    <property type="entry name" value="ThiamineP_synth_sf"/>
</dbReference>